<dbReference type="PANTHER" id="PTHR30055">
    <property type="entry name" value="HTH-TYPE TRANSCRIPTIONAL REGULATOR RUTR"/>
    <property type="match status" value="1"/>
</dbReference>
<dbReference type="Proteomes" id="UP000250006">
    <property type="component" value="Unassembled WGS sequence"/>
</dbReference>
<comment type="caution">
    <text evidence="4">The sequence shown here is derived from an EMBL/GenBank/DDBJ whole genome shotgun (WGS) entry which is preliminary data.</text>
</comment>
<protein>
    <submittedName>
        <fullName evidence="4">DNA-binding transcriptional regulator</fullName>
    </submittedName>
</protein>
<accession>A0ABY1VRG6</accession>
<dbReference type="EMBL" id="UAPQ01000010">
    <property type="protein sequence ID" value="SPT54272.1"/>
    <property type="molecule type" value="Genomic_DNA"/>
</dbReference>
<keyword evidence="1 2" id="KW-0238">DNA-binding</keyword>
<evidence type="ECO:0000313" key="4">
    <source>
        <dbReference type="EMBL" id="SPT54272.1"/>
    </source>
</evidence>
<reference evidence="4 5" key="1">
    <citation type="submission" date="2018-06" db="EMBL/GenBank/DDBJ databases">
        <authorList>
            <consortium name="Pathogen Informatics"/>
            <person name="Doyle S."/>
        </authorList>
    </citation>
    <scope>NUCLEOTIDE SEQUENCE [LARGE SCALE GENOMIC DNA]</scope>
    <source>
        <strain evidence="4 5">NCTC11535</strain>
    </source>
</reference>
<evidence type="ECO:0000313" key="5">
    <source>
        <dbReference type="Proteomes" id="UP000250006"/>
    </source>
</evidence>
<name>A0ABY1VRG6_9ACTO</name>
<dbReference type="RefSeq" id="WP_174887830.1">
    <property type="nucleotide sequence ID" value="NZ_UAPQ01000010.1"/>
</dbReference>
<organism evidence="4 5">
    <name type="scientific">Actinomyces bovis</name>
    <dbReference type="NCBI Taxonomy" id="1658"/>
    <lineage>
        <taxon>Bacteria</taxon>
        <taxon>Bacillati</taxon>
        <taxon>Actinomycetota</taxon>
        <taxon>Actinomycetes</taxon>
        <taxon>Actinomycetales</taxon>
        <taxon>Actinomycetaceae</taxon>
        <taxon>Actinomyces</taxon>
    </lineage>
</organism>
<dbReference type="PANTHER" id="PTHR30055:SF231">
    <property type="entry name" value="TRANSCRIPTIONAL REGULATORY PROTEIN (PROBABLY DEOR-FAMILY)-RELATED"/>
    <property type="match status" value="1"/>
</dbReference>
<dbReference type="GO" id="GO:0003677">
    <property type="term" value="F:DNA binding"/>
    <property type="evidence" value="ECO:0007669"/>
    <property type="project" value="UniProtKB-KW"/>
</dbReference>
<dbReference type="Pfam" id="PF00440">
    <property type="entry name" value="TetR_N"/>
    <property type="match status" value="1"/>
</dbReference>
<dbReference type="InterPro" id="IPR009057">
    <property type="entry name" value="Homeodomain-like_sf"/>
</dbReference>
<dbReference type="PROSITE" id="PS50977">
    <property type="entry name" value="HTH_TETR_2"/>
    <property type="match status" value="1"/>
</dbReference>
<evidence type="ECO:0000259" key="3">
    <source>
        <dbReference type="PROSITE" id="PS50977"/>
    </source>
</evidence>
<feature type="domain" description="HTH tetR-type" evidence="3">
    <location>
        <begin position="16"/>
        <end position="76"/>
    </location>
</feature>
<dbReference type="Gene3D" id="1.10.357.10">
    <property type="entry name" value="Tetracycline Repressor, domain 2"/>
    <property type="match status" value="1"/>
</dbReference>
<dbReference type="SUPFAM" id="SSF46689">
    <property type="entry name" value="Homeodomain-like"/>
    <property type="match status" value="1"/>
</dbReference>
<dbReference type="InterPro" id="IPR050109">
    <property type="entry name" value="HTH-type_TetR-like_transc_reg"/>
</dbReference>
<evidence type="ECO:0000256" key="1">
    <source>
        <dbReference type="ARBA" id="ARBA00023125"/>
    </source>
</evidence>
<proteinExistence type="predicted"/>
<gene>
    <name evidence="4" type="ORF">NCTC11535_01985</name>
</gene>
<evidence type="ECO:0000256" key="2">
    <source>
        <dbReference type="PROSITE-ProRule" id="PRU00335"/>
    </source>
</evidence>
<keyword evidence="5" id="KW-1185">Reference proteome</keyword>
<dbReference type="InterPro" id="IPR001647">
    <property type="entry name" value="HTH_TetR"/>
</dbReference>
<feature type="DNA-binding region" description="H-T-H motif" evidence="2">
    <location>
        <begin position="39"/>
        <end position="58"/>
    </location>
</feature>
<sequence>MIDDETAVSAPTSKGVARRQTIIDAAAAIIHESGPASVTHRAVAKRAGCSLSATTYYFNGLDDLLYHAGLVNIRKWARRAERVAEQAEALQSRPDLDGCIELILAATLPSEGPYLGHYIQLISAGGTAPVGRAYREGRQQLNAAVDRLIATLGIPATAEVIIGVVDGAAVTALSEQRDVRQTAASLLRRLALQSAILPQRPQEQTDPELVRVELRRQVPLPPSLAHT</sequence>